<feature type="compositionally biased region" description="Low complexity" evidence="1">
    <location>
        <begin position="45"/>
        <end position="55"/>
    </location>
</feature>
<feature type="region of interest" description="Disordered" evidence="1">
    <location>
        <begin position="36"/>
        <end position="63"/>
    </location>
</feature>
<evidence type="ECO:0000259" key="2">
    <source>
        <dbReference type="Pfam" id="PF00060"/>
    </source>
</evidence>
<name>A0A1I8F391_9PLAT</name>
<reference evidence="4" key="1">
    <citation type="submission" date="2016-11" db="UniProtKB">
        <authorList>
            <consortium name="WormBaseParasite"/>
        </authorList>
    </citation>
    <scope>IDENTIFICATION</scope>
</reference>
<proteinExistence type="predicted"/>
<dbReference type="Pfam" id="PF00060">
    <property type="entry name" value="Lig_chan"/>
    <property type="match status" value="1"/>
</dbReference>
<keyword evidence="3" id="KW-1185">Reference proteome</keyword>
<evidence type="ECO:0000313" key="3">
    <source>
        <dbReference type="Proteomes" id="UP000095280"/>
    </source>
</evidence>
<organism evidence="3 4">
    <name type="scientific">Macrostomum lignano</name>
    <dbReference type="NCBI Taxonomy" id="282301"/>
    <lineage>
        <taxon>Eukaryota</taxon>
        <taxon>Metazoa</taxon>
        <taxon>Spiralia</taxon>
        <taxon>Lophotrochozoa</taxon>
        <taxon>Platyhelminthes</taxon>
        <taxon>Rhabditophora</taxon>
        <taxon>Macrostomorpha</taxon>
        <taxon>Macrostomida</taxon>
        <taxon>Macrostomidae</taxon>
        <taxon>Macrostomum</taxon>
    </lineage>
</organism>
<evidence type="ECO:0000256" key="1">
    <source>
        <dbReference type="SAM" id="MobiDB-lite"/>
    </source>
</evidence>
<protein>
    <submittedName>
        <fullName evidence="4">PBPe domain-containing protein</fullName>
    </submittedName>
</protein>
<dbReference type="GO" id="GO:0015276">
    <property type="term" value="F:ligand-gated monoatomic ion channel activity"/>
    <property type="evidence" value="ECO:0007669"/>
    <property type="project" value="InterPro"/>
</dbReference>
<dbReference type="GO" id="GO:0016020">
    <property type="term" value="C:membrane"/>
    <property type="evidence" value="ECO:0007669"/>
    <property type="project" value="InterPro"/>
</dbReference>
<dbReference type="Gene3D" id="1.10.287.70">
    <property type="match status" value="1"/>
</dbReference>
<dbReference type="InterPro" id="IPR001320">
    <property type="entry name" value="Iontro_rcpt_C"/>
</dbReference>
<dbReference type="Proteomes" id="UP000095280">
    <property type="component" value="Unplaced"/>
</dbReference>
<dbReference type="AlphaFoldDB" id="A0A1I8F391"/>
<dbReference type="WBParaSite" id="maker-unitig_17889-snap-gene-0.1-mRNA-1">
    <property type="protein sequence ID" value="maker-unitig_17889-snap-gene-0.1-mRNA-1"/>
    <property type="gene ID" value="maker-unitig_17889-snap-gene-0.1"/>
</dbReference>
<feature type="domain" description="Ionotropic glutamate receptor C-terminal" evidence="2">
    <location>
        <begin position="1"/>
        <end position="24"/>
    </location>
</feature>
<sequence>MISSYTANLAAFLTVERMQSPIERAWRTWPVRTRLSTAPCPVAPPTSSSRRISSTKLRKASPG</sequence>
<evidence type="ECO:0000313" key="4">
    <source>
        <dbReference type="WBParaSite" id="maker-unitig_17889-snap-gene-0.1-mRNA-1"/>
    </source>
</evidence>
<accession>A0A1I8F391</accession>